<feature type="domain" description="Lon N-terminal" evidence="16">
    <location>
        <begin position="145"/>
        <end position="492"/>
    </location>
</feature>
<dbReference type="GO" id="GO:0004176">
    <property type="term" value="F:ATP-dependent peptidase activity"/>
    <property type="evidence" value="ECO:0007669"/>
    <property type="project" value="UniProtKB-UniRule"/>
</dbReference>
<dbReference type="Gene3D" id="3.40.50.300">
    <property type="entry name" value="P-loop containing nucleotide triphosphate hydrolases"/>
    <property type="match status" value="1"/>
</dbReference>
<dbReference type="FunFam" id="1.20.58.1480:FF:000002">
    <property type="entry name" value="Lon protease homolog, mitochondrial"/>
    <property type="match status" value="1"/>
</dbReference>
<dbReference type="InterPro" id="IPR008269">
    <property type="entry name" value="Lon_proteolytic"/>
</dbReference>
<dbReference type="InterPro" id="IPR003959">
    <property type="entry name" value="ATPase_AAA_core"/>
</dbReference>
<keyword evidence="9 11" id="KW-0496">Mitochondrion</keyword>
<dbReference type="FunFam" id="1.10.8.60:FF:000043">
    <property type="entry name" value="Lon protease homolog, mitochondrial"/>
    <property type="match status" value="1"/>
</dbReference>
<feature type="domain" description="Lon proteolytic" evidence="15">
    <location>
        <begin position="882"/>
        <end position="1071"/>
    </location>
</feature>
<evidence type="ECO:0000256" key="7">
    <source>
        <dbReference type="ARBA" id="ARBA00022946"/>
    </source>
</evidence>
<feature type="region of interest" description="Disordered" evidence="14">
    <location>
        <begin position="315"/>
        <end position="383"/>
    </location>
</feature>
<feature type="binding site" evidence="11">
    <location>
        <begin position="645"/>
        <end position="652"/>
    </location>
    <ligand>
        <name>ATP</name>
        <dbReference type="ChEBI" id="CHEBI:30616"/>
    </ligand>
</feature>
<dbReference type="Gene3D" id="1.10.8.60">
    <property type="match status" value="1"/>
</dbReference>
<evidence type="ECO:0000256" key="8">
    <source>
        <dbReference type="ARBA" id="ARBA00023125"/>
    </source>
</evidence>
<dbReference type="InParanoid" id="K1REJ2"/>
<dbReference type="PROSITE" id="PS51786">
    <property type="entry name" value="LON_PROTEOLYTIC"/>
    <property type="match status" value="1"/>
</dbReference>
<dbReference type="Pfam" id="PF02190">
    <property type="entry name" value="LON_substr_bdg"/>
    <property type="match status" value="3"/>
</dbReference>
<feature type="region of interest" description="Disordered" evidence="14">
    <location>
        <begin position="107"/>
        <end position="129"/>
    </location>
</feature>
<dbReference type="GO" id="GO:0005524">
    <property type="term" value="F:ATP binding"/>
    <property type="evidence" value="ECO:0007669"/>
    <property type="project" value="UniProtKB-UniRule"/>
</dbReference>
<dbReference type="Pfam" id="PF22667">
    <property type="entry name" value="Lon_lid"/>
    <property type="match status" value="1"/>
</dbReference>
<dbReference type="GO" id="GO:0006515">
    <property type="term" value="P:protein quality control for misfolded or incompletely synthesized proteins"/>
    <property type="evidence" value="ECO:0007669"/>
    <property type="project" value="UniProtKB-UniRule"/>
</dbReference>
<dbReference type="Gene3D" id="3.30.230.10">
    <property type="match status" value="1"/>
</dbReference>
<keyword evidence="3 11" id="KW-0547">Nucleotide-binding</keyword>
<comment type="similarity">
    <text evidence="11 12 13">Belongs to the peptidase S16 family.</text>
</comment>
<dbReference type="GO" id="GO:0070407">
    <property type="term" value="P:oxidation-dependent protein catabolic process"/>
    <property type="evidence" value="ECO:0007669"/>
    <property type="project" value="UniProtKB-UniRule"/>
</dbReference>
<keyword evidence="5 11" id="KW-0720">Serine protease</keyword>
<evidence type="ECO:0000256" key="14">
    <source>
        <dbReference type="SAM" id="MobiDB-lite"/>
    </source>
</evidence>
<dbReference type="Gene3D" id="1.20.58.1480">
    <property type="match status" value="1"/>
</dbReference>
<dbReference type="GO" id="GO:0016887">
    <property type="term" value="F:ATP hydrolysis activity"/>
    <property type="evidence" value="ECO:0007669"/>
    <property type="project" value="UniProtKB-UniRule"/>
</dbReference>
<dbReference type="EMBL" id="JH818024">
    <property type="protein sequence ID" value="EKC39810.1"/>
    <property type="molecule type" value="Genomic_DNA"/>
</dbReference>
<dbReference type="GO" id="GO:0043565">
    <property type="term" value="F:sequence-specific DNA binding"/>
    <property type="evidence" value="ECO:0007669"/>
    <property type="project" value="UniProtKB-UniRule"/>
</dbReference>
<sequence>MATFIRNFRTCYYNTRHFGLTGSHRQYLCSSKQRHSVCENLRSNSIRNLCTPQTKTVKESAVRRLHHISSVEDRLCNSRKFSVWNKCFLNQGKRALSVQRQCLRAYSSQENPGDSEDGGDNPSWQGSQSQYLPTPLTVPDYFPRVPVLAVNRNPVFPKFSKMLEIKDPELMELLRRKVRLNQPYAGVFLKKSDSNEADCVTSLDDIYQIGTFVQIAELQDMKTKVRLIVNCHRRIKITEVLPEDAEPFPTGAVPSRMYTAKILNEADCVTSLDDIYKVGTFVQIAELQDMKTKVRLIVNCHRRIKITEVLPEDAEPFPTGAVPSLKTVQEKNDSKRKMKRRKNGKNNNGSEEEKTEITEAEEKPIEPLNTPTPPPMGEKIDESVVKPVSSNKILMVETENVKDQSYEYSDQMKATTAAVVETIRDIISLNPIYRENLAYMIQHNRFNDNPVYISDLGAQLTAAESSDLQSVLEELDVSERLHMVLTLLKKEFERNKLQKKIGEEVEEKVRKQHRDFILREQLKLIKKELGMEKDDKDAIEEKFRARLEGLEVPDPIMEVINEELTKLSILDNHSSEFSVTRNYLDWLTVLPWGKFTEENLELTKAKEILEEDHYGMKDVKDRIMEFIAVSQLKGSTQGKILCFQGPPGVGKTSIAKSIARALGREYYRFSVGGMYDVSEIKGHRRTYVGAMPGKMIQCLKKTKSMNPLVLIDEVDKIGSNRLHGDPAAALLELLDPEQNANFLDHFLDVPIDVSKVLFISTANDIGTIPDPLLDRMEVIEVSGYIADEKFQIAQRYLVPQAETNSGIKKEQVNIYDDALKTLIHSYCRESGVRNLQKHIEKIYRKCALSIAKKETEKVEVSDNTLKKFIGLPIFQTDRMYDVTPPGVVTGLAWTGYGGTTLYLECVKLPPAKDQEKGGAPTLSVTGNMAKVMEESSKISYTYSKTLLNEIDPDNEFFQTSSIHLHSPEGATPKDGPSAGIAITTALMSLAMNRPCRQEVAMTGEITLTGKVLAIGGLKEKLLAAKRAGMKCVLIPEENRSKFEDLDEAVKSDLEVHFVKHYREVFDIVFPTGEAQS</sequence>
<dbReference type="SMART" id="SM00464">
    <property type="entry name" value="LON"/>
    <property type="match status" value="1"/>
</dbReference>
<dbReference type="InterPro" id="IPR015947">
    <property type="entry name" value="PUA-like_sf"/>
</dbReference>
<dbReference type="InterPro" id="IPR054594">
    <property type="entry name" value="Lon_lid"/>
</dbReference>
<dbReference type="CDD" id="cd19500">
    <property type="entry name" value="RecA-like_Lon"/>
    <property type="match status" value="1"/>
</dbReference>
<feature type="active site" evidence="11 12">
    <location>
        <position position="1020"/>
    </location>
</feature>
<dbReference type="InterPro" id="IPR014721">
    <property type="entry name" value="Ribsml_uS5_D2-typ_fold_subgr"/>
</dbReference>
<dbReference type="GO" id="GO:0004252">
    <property type="term" value="F:serine-type endopeptidase activity"/>
    <property type="evidence" value="ECO:0007669"/>
    <property type="project" value="UniProtKB-UniRule"/>
</dbReference>
<dbReference type="PRINTS" id="PR00830">
    <property type="entry name" value="ENDOLAPTASE"/>
</dbReference>
<keyword evidence="8 11" id="KW-0238">DNA-binding</keyword>
<dbReference type="InterPro" id="IPR027503">
    <property type="entry name" value="Lonm_euk"/>
</dbReference>
<evidence type="ECO:0000256" key="10">
    <source>
        <dbReference type="ARBA" id="ARBA00050665"/>
    </source>
</evidence>
<dbReference type="NCBIfam" id="TIGR00763">
    <property type="entry name" value="lon"/>
    <property type="match status" value="1"/>
</dbReference>
<dbReference type="Gene3D" id="1.20.5.5270">
    <property type="match status" value="1"/>
</dbReference>
<dbReference type="SUPFAM" id="SSF88697">
    <property type="entry name" value="PUA domain-like"/>
    <property type="match status" value="1"/>
</dbReference>
<organism evidence="17">
    <name type="scientific">Magallana gigas</name>
    <name type="common">Pacific oyster</name>
    <name type="synonym">Crassostrea gigas</name>
    <dbReference type="NCBI Taxonomy" id="29159"/>
    <lineage>
        <taxon>Eukaryota</taxon>
        <taxon>Metazoa</taxon>
        <taxon>Spiralia</taxon>
        <taxon>Lophotrochozoa</taxon>
        <taxon>Mollusca</taxon>
        <taxon>Bivalvia</taxon>
        <taxon>Autobranchia</taxon>
        <taxon>Pteriomorphia</taxon>
        <taxon>Ostreida</taxon>
        <taxon>Ostreoidea</taxon>
        <taxon>Ostreidae</taxon>
        <taxon>Magallana</taxon>
    </lineage>
</organism>
<keyword evidence="4 11" id="KW-0378">Hydrolase</keyword>
<gene>
    <name evidence="17" type="ORF">CGI_10025364</name>
</gene>
<dbReference type="InterPro" id="IPR046336">
    <property type="entry name" value="Lon_prtase_N_sf"/>
</dbReference>
<comment type="function">
    <text evidence="11">ATP-dependent serine protease that mediates the selective degradation of misfolded, unassembled or oxidatively damaged polypeptides as well as certain short-lived regulatory proteins in the mitochondrial matrix. May also have a chaperone function in the assembly of inner membrane protein complexes. Participates in the regulation of mitochondrial gene expression and in the maintenance of the integrity of the mitochondrial genome. Binds to mitochondrial DNA in a site-specific manner.</text>
</comment>
<evidence type="ECO:0000259" key="15">
    <source>
        <dbReference type="PROSITE" id="PS51786"/>
    </source>
</evidence>
<dbReference type="InterPro" id="IPR008268">
    <property type="entry name" value="Peptidase_S16_AS"/>
</dbReference>
<dbReference type="InterPro" id="IPR027065">
    <property type="entry name" value="Lon_Prtase"/>
</dbReference>
<name>K1REJ2_MAGGI</name>
<evidence type="ECO:0000256" key="9">
    <source>
        <dbReference type="ARBA" id="ARBA00023128"/>
    </source>
</evidence>
<dbReference type="SUPFAM" id="SSF54211">
    <property type="entry name" value="Ribosomal protein S5 domain 2-like"/>
    <property type="match status" value="1"/>
</dbReference>
<dbReference type="InterPro" id="IPR003593">
    <property type="entry name" value="AAA+_ATPase"/>
</dbReference>
<dbReference type="PROSITE" id="PS01046">
    <property type="entry name" value="LON_SER"/>
    <property type="match status" value="1"/>
</dbReference>
<reference evidence="17" key="1">
    <citation type="journal article" date="2012" name="Nature">
        <title>The oyster genome reveals stress adaptation and complexity of shell formation.</title>
        <authorList>
            <person name="Zhang G."/>
            <person name="Fang X."/>
            <person name="Guo X."/>
            <person name="Li L."/>
            <person name="Luo R."/>
            <person name="Xu F."/>
            <person name="Yang P."/>
            <person name="Zhang L."/>
            <person name="Wang X."/>
            <person name="Qi H."/>
            <person name="Xiong Z."/>
            <person name="Que H."/>
            <person name="Xie Y."/>
            <person name="Holland P.W."/>
            <person name="Paps J."/>
            <person name="Zhu Y."/>
            <person name="Wu F."/>
            <person name="Chen Y."/>
            <person name="Wang J."/>
            <person name="Peng C."/>
            <person name="Meng J."/>
            <person name="Yang L."/>
            <person name="Liu J."/>
            <person name="Wen B."/>
            <person name="Zhang N."/>
            <person name="Huang Z."/>
            <person name="Zhu Q."/>
            <person name="Feng Y."/>
            <person name="Mount A."/>
            <person name="Hedgecock D."/>
            <person name="Xu Z."/>
            <person name="Liu Y."/>
            <person name="Domazet-Loso T."/>
            <person name="Du Y."/>
            <person name="Sun X."/>
            <person name="Zhang S."/>
            <person name="Liu B."/>
            <person name="Cheng P."/>
            <person name="Jiang X."/>
            <person name="Li J."/>
            <person name="Fan D."/>
            <person name="Wang W."/>
            <person name="Fu W."/>
            <person name="Wang T."/>
            <person name="Wang B."/>
            <person name="Zhang J."/>
            <person name="Peng Z."/>
            <person name="Li Y."/>
            <person name="Li N."/>
            <person name="Wang J."/>
            <person name="Chen M."/>
            <person name="He Y."/>
            <person name="Tan F."/>
            <person name="Song X."/>
            <person name="Zheng Q."/>
            <person name="Huang R."/>
            <person name="Yang H."/>
            <person name="Du X."/>
            <person name="Chen L."/>
            <person name="Yang M."/>
            <person name="Gaffney P.M."/>
            <person name="Wang S."/>
            <person name="Luo L."/>
            <person name="She Z."/>
            <person name="Ming Y."/>
            <person name="Huang W."/>
            <person name="Zhang S."/>
            <person name="Huang B."/>
            <person name="Zhang Y."/>
            <person name="Qu T."/>
            <person name="Ni P."/>
            <person name="Miao G."/>
            <person name="Wang J."/>
            <person name="Wang Q."/>
            <person name="Steinberg C.E."/>
            <person name="Wang H."/>
            <person name="Li N."/>
            <person name="Qian L."/>
            <person name="Zhang G."/>
            <person name="Li Y."/>
            <person name="Yang H."/>
            <person name="Liu X."/>
            <person name="Wang J."/>
            <person name="Yin Y."/>
            <person name="Wang J."/>
        </authorList>
    </citation>
    <scope>NUCLEOTIDE SEQUENCE [LARGE SCALE GENOMIC DNA]</scope>
    <source>
        <strain evidence="17">05x7-T-G4-1.051#20</strain>
    </source>
</reference>
<dbReference type="Pfam" id="PF00004">
    <property type="entry name" value="AAA"/>
    <property type="match status" value="1"/>
</dbReference>
<dbReference type="EC" id="3.4.21.53" evidence="11"/>
<evidence type="ECO:0000256" key="13">
    <source>
        <dbReference type="RuleBase" id="RU000591"/>
    </source>
</evidence>
<dbReference type="Pfam" id="PF05362">
    <property type="entry name" value="Lon_C"/>
    <property type="match status" value="1"/>
</dbReference>
<dbReference type="PROSITE" id="PS51787">
    <property type="entry name" value="LON_N"/>
    <property type="match status" value="1"/>
</dbReference>
<evidence type="ECO:0000256" key="6">
    <source>
        <dbReference type="ARBA" id="ARBA00022840"/>
    </source>
</evidence>
<dbReference type="AlphaFoldDB" id="K1REJ2"/>
<dbReference type="GO" id="GO:0007005">
    <property type="term" value="P:mitochondrion organization"/>
    <property type="evidence" value="ECO:0007669"/>
    <property type="project" value="TreeGrafter"/>
</dbReference>
<dbReference type="GO" id="GO:0034599">
    <property type="term" value="P:cellular response to oxidative stress"/>
    <property type="evidence" value="ECO:0007669"/>
    <property type="project" value="UniProtKB-UniRule"/>
</dbReference>
<feature type="active site" evidence="11 12">
    <location>
        <position position="977"/>
    </location>
</feature>
<evidence type="ECO:0000256" key="1">
    <source>
        <dbReference type="ARBA" id="ARBA00004305"/>
    </source>
</evidence>
<dbReference type="InterPro" id="IPR004815">
    <property type="entry name" value="Lon_bac/euk-typ"/>
</dbReference>
<dbReference type="GO" id="GO:0003697">
    <property type="term" value="F:single-stranded DNA binding"/>
    <property type="evidence" value="ECO:0007669"/>
    <property type="project" value="TreeGrafter"/>
</dbReference>
<evidence type="ECO:0000256" key="5">
    <source>
        <dbReference type="ARBA" id="ARBA00022825"/>
    </source>
</evidence>
<accession>K1REJ2</accession>
<proteinExistence type="inferred from homology"/>
<dbReference type="GO" id="GO:0005759">
    <property type="term" value="C:mitochondrial matrix"/>
    <property type="evidence" value="ECO:0007669"/>
    <property type="project" value="UniProtKB-SubCell"/>
</dbReference>
<dbReference type="FunCoup" id="K1REJ2">
    <property type="interactions" value="996"/>
</dbReference>
<evidence type="ECO:0000256" key="11">
    <source>
        <dbReference type="HAMAP-Rule" id="MF_03120"/>
    </source>
</evidence>
<dbReference type="FunFam" id="3.40.50.300:FF:000021">
    <property type="entry name" value="Lon protease homolog"/>
    <property type="match status" value="1"/>
</dbReference>
<dbReference type="FunFam" id="1.20.5.5270:FF:000001">
    <property type="entry name" value="Lon protease homolog, mitochondrial"/>
    <property type="match status" value="1"/>
</dbReference>
<dbReference type="SUPFAM" id="SSF52540">
    <property type="entry name" value="P-loop containing nucleoside triphosphate hydrolases"/>
    <property type="match status" value="1"/>
</dbReference>
<dbReference type="GO" id="GO:0051131">
    <property type="term" value="P:chaperone-mediated protein complex assembly"/>
    <property type="evidence" value="ECO:0007669"/>
    <property type="project" value="UniProtKB-UniRule"/>
</dbReference>
<evidence type="ECO:0000256" key="2">
    <source>
        <dbReference type="ARBA" id="ARBA00022670"/>
    </source>
</evidence>
<evidence type="ECO:0000256" key="12">
    <source>
        <dbReference type="PROSITE-ProRule" id="PRU01122"/>
    </source>
</evidence>
<evidence type="ECO:0000259" key="16">
    <source>
        <dbReference type="PROSITE" id="PS51787"/>
    </source>
</evidence>
<comment type="catalytic activity">
    <reaction evidence="10 11">
        <text>Hydrolysis of proteins in presence of ATP.</text>
        <dbReference type="EC" id="3.4.21.53"/>
    </reaction>
</comment>
<keyword evidence="6 11" id="KW-0067">ATP-binding</keyword>
<dbReference type="Gene3D" id="2.30.130.40">
    <property type="entry name" value="LON domain-like"/>
    <property type="match status" value="1"/>
</dbReference>
<dbReference type="FunFam" id="3.30.230.10:FF:000015">
    <property type="entry name" value="Lon protease homolog, mitochondrial"/>
    <property type="match status" value="1"/>
</dbReference>
<dbReference type="HAMAP" id="MF_03120">
    <property type="entry name" value="lonm_euk"/>
    <property type="match status" value="1"/>
</dbReference>
<dbReference type="InterPro" id="IPR027417">
    <property type="entry name" value="P-loop_NTPase"/>
</dbReference>
<evidence type="ECO:0000313" key="17">
    <source>
        <dbReference type="EMBL" id="EKC39810.1"/>
    </source>
</evidence>
<comment type="subunit">
    <text evidence="11">Homohexamer or homoheptamer. Organized in a ring with a central cavity.</text>
</comment>
<keyword evidence="7" id="KW-0809">Transit peptide</keyword>
<dbReference type="InterPro" id="IPR020568">
    <property type="entry name" value="Ribosomal_Su5_D2-typ_SF"/>
</dbReference>
<protein>
    <recommendedName>
        <fullName evidence="11">Lon protease homolog, mitochondrial</fullName>
        <ecNumber evidence="11">3.4.21.53</ecNumber>
    </recommendedName>
</protein>
<dbReference type="InterPro" id="IPR003111">
    <property type="entry name" value="Lon_prtase_N"/>
</dbReference>
<dbReference type="PANTHER" id="PTHR43718:SF2">
    <property type="entry name" value="LON PROTEASE HOMOLOG, MITOCHONDRIAL"/>
    <property type="match status" value="1"/>
</dbReference>
<dbReference type="SMART" id="SM00382">
    <property type="entry name" value="AAA"/>
    <property type="match status" value="1"/>
</dbReference>
<evidence type="ECO:0000256" key="4">
    <source>
        <dbReference type="ARBA" id="ARBA00022801"/>
    </source>
</evidence>
<dbReference type="PANTHER" id="PTHR43718">
    <property type="entry name" value="LON PROTEASE"/>
    <property type="match status" value="1"/>
</dbReference>
<comment type="subcellular location">
    <subcellularLocation>
        <location evidence="1 11">Mitochondrion matrix</location>
    </subcellularLocation>
</comment>
<feature type="compositionally biased region" description="Basic and acidic residues" evidence="14">
    <location>
        <begin position="351"/>
        <end position="365"/>
    </location>
</feature>
<dbReference type="HOGENOM" id="CLU_004109_1_1_1"/>
<evidence type="ECO:0000256" key="3">
    <source>
        <dbReference type="ARBA" id="ARBA00022741"/>
    </source>
</evidence>
<keyword evidence="2 11" id="KW-0645">Protease</keyword>